<dbReference type="GO" id="GO:0008270">
    <property type="term" value="F:zinc ion binding"/>
    <property type="evidence" value="ECO:0007669"/>
    <property type="project" value="UniProtKB-KW"/>
</dbReference>
<keyword evidence="1" id="KW-0479">Metal-binding</keyword>
<keyword evidence="2" id="KW-0175">Coiled coil</keyword>
<feature type="compositionally biased region" description="Basic and acidic residues" evidence="3">
    <location>
        <begin position="972"/>
        <end position="1034"/>
    </location>
</feature>
<feature type="compositionally biased region" description="Polar residues" evidence="3">
    <location>
        <begin position="1830"/>
        <end position="1839"/>
    </location>
</feature>
<dbReference type="Gene3D" id="3.40.50.300">
    <property type="entry name" value="P-loop containing nucleotide triphosphate hydrolases"/>
    <property type="match status" value="1"/>
</dbReference>
<evidence type="ECO:0000313" key="6">
    <source>
        <dbReference type="Proteomes" id="UP000604046"/>
    </source>
</evidence>
<evidence type="ECO:0000259" key="4">
    <source>
        <dbReference type="PROSITE" id="PS50089"/>
    </source>
</evidence>
<dbReference type="InterPro" id="IPR013083">
    <property type="entry name" value="Znf_RING/FYVE/PHD"/>
</dbReference>
<dbReference type="Gene3D" id="3.30.40.10">
    <property type="entry name" value="Zinc/RING finger domain, C3HC4 (zinc finger)"/>
    <property type="match status" value="1"/>
</dbReference>
<evidence type="ECO:0000256" key="2">
    <source>
        <dbReference type="SAM" id="Coils"/>
    </source>
</evidence>
<feature type="compositionally biased region" description="Polar residues" evidence="3">
    <location>
        <begin position="674"/>
        <end position="687"/>
    </location>
</feature>
<dbReference type="SUPFAM" id="SSF52540">
    <property type="entry name" value="P-loop containing nucleoside triphosphate hydrolases"/>
    <property type="match status" value="1"/>
</dbReference>
<feature type="compositionally biased region" description="Basic and acidic residues" evidence="3">
    <location>
        <begin position="1792"/>
        <end position="1815"/>
    </location>
</feature>
<feature type="region of interest" description="Disordered" evidence="3">
    <location>
        <begin position="942"/>
        <end position="1056"/>
    </location>
</feature>
<evidence type="ECO:0000313" key="5">
    <source>
        <dbReference type="EMBL" id="CAE7384012.1"/>
    </source>
</evidence>
<dbReference type="PANTHER" id="PTHR45865">
    <property type="entry name" value="E3 UBIQUITIN-PROTEIN LIGASE SHPRH FAMILY MEMBER"/>
    <property type="match status" value="1"/>
</dbReference>
<dbReference type="OrthoDB" id="430476at2759"/>
<keyword evidence="1" id="KW-0863">Zinc-finger</keyword>
<feature type="region of interest" description="Disordered" evidence="3">
    <location>
        <begin position="623"/>
        <end position="819"/>
    </location>
</feature>
<name>A0A812QAM9_9DINO</name>
<dbReference type="PANTHER" id="PTHR45865:SF1">
    <property type="entry name" value="E3 UBIQUITIN-PROTEIN LIGASE SHPRH"/>
    <property type="match status" value="1"/>
</dbReference>
<keyword evidence="6" id="KW-1185">Reference proteome</keyword>
<dbReference type="InterPro" id="IPR001841">
    <property type="entry name" value="Znf_RING"/>
</dbReference>
<feature type="region of interest" description="Disordered" evidence="3">
    <location>
        <begin position="1091"/>
        <end position="1111"/>
    </location>
</feature>
<dbReference type="CDD" id="cd09272">
    <property type="entry name" value="RNase_HI_RT_Ty1"/>
    <property type="match status" value="1"/>
</dbReference>
<accession>A0A812QAM9</accession>
<organism evidence="5 6">
    <name type="scientific">Symbiodinium natans</name>
    <dbReference type="NCBI Taxonomy" id="878477"/>
    <lineage>
        <taxon>Eukaryota</taxon>
        <taxon>Sar</taxon>
        <taxon>Alveolata</taxon>
        <taxon>Dinophyceae</taxon>
        <taxon>Suessiales</taxon>
        <taxon>Symbiodiniaceae</taxon>
        <taxon>Symbiodinium</taxon>
    </lineage>
</organism>
<dbReference type="PROSITE" id="PS50089">
    <property type="entry name" value="ZF_RING_2"/>
    <property type="match status" value="1"/>
</dbReference>
<dbReference type="InterPro" id="IPR052583">
    <property type="entry name" value="ATP-helicase/E3_Ub-Ligase"/>
</dbReference>
<gene>
    <name evidence="5" type="ORF">SNAT2548_LOCUS20949</name>
</gene>
<dbReference type="EMBL" id="CAJNDS010002230">
    <property type="protein sequence ID" value="CAE7384012.1"/>
    <property type="molecule type" value="Genomic_DNA"/>
</dbReference>
<sequence length="2648" mass="296549">MSQAAHWSSSTVGNSGRFQNWLERSDILGPLQTAAQDFVSQFIRQNASTLVEKIGIEEHQELVEHSSEERLIYRQACHDQGIFDVAEGYTQISLQARQELLKRCAHFDMGEADSAHSAVQQLGESKRSWPLRVEAQLYLELARAASFGSWTQELRAALLARLPSLHAEAKRVVEPLVSMTAEELQGKMLRDIDQSGKQSEESAPAAQLGERLCVTLMTADGSLRMRPAVCLEQPVPESEYYKDEAQRHLVLHSVATKARHAEAEAALHDLAVCQEACRRDSRSRQARLTKAFLNGILELVSLLDRGQRSVQFYEQQLRTLQQGSEKEQGCSECSICLDPMSDLTCTAILPCSHLFHMQCVREALARTPHCPECRAPLRLSEISSVVMELKSPEPLPPTPQAPMTRAWKRHGSKLNAVAAKLKQIREQDPTAKALVFVQWADLEVRVCHALADHDVPFLHLSNLLDSARQRRQLELQDGQVLRRFQEAPVALVPWGDRRHKQEWEKIGFRSFRMVAELLVQKPVDRSESRDREPQEAPVPGDLSAEDALRLQARPSEGSNLGFGEWLDEDAWVPEELPPTSDSGQWERLRAQYPGLATIAAQNPGRQARRSYLQKVAGQRVQEGLGRLARTSRRGTAASSDEAEASEEREEPSSAARVIPPTEAGHTEPARSGASVVTLTHQPTSVWDSESEGEIKQEVKKEEQSGNTSDWESESSEEHSTDPEDPNGVQSALKKADRARERREQAKRHKQPPPEPSEPPRAKARPSVGHSSAGAASSWDLESRASSVGWRRQVTPSFDNRVTEEDTENEERSDEPWSRQDRERDRLWNEWYRARGTGGWHQWQGSWYQSSGAGWHLANPSFPSDIAQWSTALHQWEAELREFERTYNAAFSEDEKVSILAHIAPKELQQSIFMHSDVLNGYDKIREYIEQYLINRNLWKRPQGSQFGMPKASNKTAEHDDGGVRPMDIGGVKGDKGKGKGEWKKGKDHWGDKGKDNWSNKGKDKWKEKWNNNRWDNNGKGKGKDGKKGKTDKGKGAGNNNKGGKGKQNDGKGKNNNPHAGKQCHICHRHGHIAADCWWKVGAVDNEAYTETGGTGASTAPEDRSGNGAGIGSVFEGSQRVVKWSDEDVIFTVSESSVAAVTAKQLGNRYLLIDSGACESVAKVGDFEAQVDASKAKPLFSVQGTPLKVYGKQYPQVMFGQTKGAVEMTVTDAAESLVSVHSLVARGHKVVFSPGGCFLETSAGDTVPLELHGKRWYLKVMDVGEGSAPAGGRRVAPIADKPDLGRREEDRWKREVKDGVEYLIREHNSPRKRLFAPKIKDLPVPLERLESGRLTKMIFEEDGSQKEDRSAWEDKRFAMRDMKHAWLGETWFRLKPEREEAAAEEEQPDYEGEWMQGLDEAYEEEIAQGEEAHGGVVEDDEDAVDRLMIDEDREREDQSKVIKAPKEPSAQEVEEHNLHHANFESWCPVCVMGQGKSKQHRRVKEDPKEHVIYSDYMFFSGEGKEVNKEEGEKKRAGLVTVLTAICKESQYPFALVLPSKASVDYASKAMISWIKDLKWDKVVIHFDQESALNKIYERVQKEMGDTVTLRRSPRYSSQSLADGEMVNGFLAGKIRTWLAEVSEKYKVKIGCDSVLFPWIVRHSAWTVARFHINHSKTTAFRVINGFDYVGEMMTFGQVSLAKFPKQKDKAAPRWIRGVYAGKNAAGDEHLVLTESGVQTCRTVRRLPESARYEAAILNKAKGVPWNRYLGIATSKVVQERSESKGVAVPELEPAETYDFKPETIVVPMPAPRAADDAGKESEKAALQEPESKRARVEPAQASRPPGDTGNAAASTQQFNIATPDASMGTDSLDTSMYVPSVPGDVAQNMVDSVSNHGTWLEGSALLPKEDVGVYKKWLKQNKDCFNETMVSNIMDYLDTLQIDEKELRRARKEELRKLNEVYGAFTPRDGRQITKDLTVFGHKWVDKVTEGVAKSRLTCQDFKKKQEANEKHNSEYPSNFCPTPHATSRKLLEVYSLTTKMPRVKADLSSAFLIAKDGGDAKGQPVMMKPPKEWLEEYDEWYAKASPEMQEQMKNVPKESVLWQVDGNLYGRQSAAAQYRDRLETILTKELPKGVYQFHRGTLDACVFRCVRTGIVLIHHIDDFDVCGPAELLDDLLKVQLPKCGCKLKVGELEWPGAASSSTSEFLGRKKILVEGAVVTMPNEKHTTDILRMLGLEAAKPSPVPGKKLNLKDDKLLEGRAKEIYASCVGSATYLSQDRPDIKFACKELAKRIRNPRECDMQNLKTLGRYLRGTMHVGHVTKMSEDFEPAAGIPLQGYCDSDWAGDREDRKSTSGQAIVLGGTVVETSARSQQGTPATSSGEAEVRALTQCAQDLVFVRNLGVEDFGMTIDVPRLFCDSSAAIQVARRLGVGKMRHVDLGHFYIQELVKEKRVIVQKIKGTENPSNALTKHLTTGKEMEEAREMLGLVTLDKQGLDKHVTKNSMQTIGAVNIWKKWQPQQCSKLNIKQFVFIYMGEKCPDAKLYVSITVCKYCFKGKIEHKQEWEKIGFRSFRKNSYFVLSLQRAASGTNLTAASHVLFVHPMNAETVETATAYERQALGRVRRIGQSKQSVSVWRFVTKNTVEEHIYKLHTEASRASAMAPQSSSVSS</sequence>
<evidence type="ECO:0000256" key="1">
    <source>
        <dbReference type="PROSITE-ProRule" id="PRU00175"/>
    </source>
</evidence>
<feature type="compositionally biased region" description="Basic and acidic residues" evidence="3">
    <location>
        <begin position="692"/>
        <end position="703"/>
    </location>
</feature>
<evidence type="ECO:0000256" key="3">
    <source>
        <dbReference type="SAM" id="MobiDB-lite"/>
    </source>
</evidence>
<feature type="region of interest" description="Disordered" evidence="3">
    <location>
        <begin position="1790"/>
        <end position="1844"/>
    </location>
</feature>
<feature type="compositionally biased region" description="Low complexity" evidence="3">
    <location>
        <begin position="764"/>
        <end position="777"/>
    </location>
</feature>
<feature type="domain" description="RING-type" evidence="4">
    <location>
        <begin position="333"/>
        <end position="374"/>
    </location>
</feature>
<comment type="caution">
    <text evidence="5">The sequence shown here is derived from an EMBL/GenBank/DDBJ whole genome shotgun (WGS) entry which is preliminary data.</text>
</comment>
<dbReference type="Pfam" id="PF13639">
    <property type="entry name" value="zf-RING_2"/>
    <property type="match status" value="1"/>
</dbReference>
<feature type="compositionally biased region" description="Basic and acidic residues" evidence="3">
    <location>
        <begin position="733"/>
        <end position="743"/>
    </location>
</feature>
<feature type="coiled-coil region" evidence="2">
    <location>
        <begin position="865"/>
        <end position="892"/>
    </location>
</feature>
<dbReference type="SMART" id="SM00184">
    <property type="entry name" value="RING"/>
    <property type="match status" value="1"/>
</dbReference>
<feature type="compositionally biased region" description="Acidic residues" evidence="3">
    <location>
        <begin position="640"/>
        <end position="649"/>
    </location>
</feature>
<dbReference type="Proteomes" id="UP000604046">
    <property type="component" value="Unassembled WGS sequence"/>
</dbReference>
<feature type="region of interest" description="Disordered" evidence="3">
    <location>
        <begin position="523"/>
        <end position="545"/>
    </location>
</feature>
<proteinExistence type="predicted"/>
<dbReference type="InterPro" id="IPR027417">
    <property type="entry name" value="P-loop_NTPase"/>
</dbReference>
<reference evidence="5" key="1">
    <citation type="submission" date="2021-02" db="EMBL/GenBank/DDBJ databases">
        <authorList>
            <person name="Dougan E. K."/>
            <person name="Rhodes N."/>
            <person name="Thang M."/>
            <person name="Chan C."/>
        </authorList>
    </citation>
    <scope>NUCLEOTIDE SEQUENCE</scope>
</reference>
<dbReference type="SUPFAM" id="SSF57850">
    <property type="entry name" value="RING/U-box"/>
    <property type="match status" value="1"/>
</dbReference>
<keyword evidence="1" id="KW-0862">Zinc</keyword>
<feature type="compositionally biased region" description="Basic and acidic residues" evidence="3">
    <location>
        <begin position="523"/>
        <end position="534"/>
    </location>
</feature>
<protein>
    <recommendedName>
        <fullName evidence="4">RING-type domain-containing protein</fullName>
    </recommendedName>
</protein>